<dbReference type="OrthoDB" id="24778at10239"/>
<organism evidence="1 2">
    <name type="scientific">Pseudomonas phage phiPSA2</name>
    <dbReference type="NCBI Taxonomy" id="1500756"/>
    <lineage>
        <taxon>Viruses</taxon>
        <taxon>Duplodnaviria</taxon>
        <taxon>Heunggongvirae</taxon>
        <taxon>Uroviricota</taxon>
        <taxon>Caudoviricetes</taxon>
        <taxon>Autographivirales</taxon>
        <taxon>Autotranscriptaviridae</taxon>
        <taxon>Studiervirinae</taxon>
        <taxon>Ghunavirus</taxon>
        <taxon>Ghunavirus PSA2</taxon>
    </lineage>
</organism>
<evidence type="ECO:0000313" key="1">
    <source>
        <dbReference type="EMBL" id="AHZ95004.1"/>
    </source>
</evidence>
<dbReference type="GeneID" id="19685909"/>
<sequence>MNHSDIRKYLKQGEQAVDVLKSLGYTYVANGKEHPHWVAPVNPLDPIIEGIKSMVSEQVAATIKEETSKAYLKGEADAIRNTDLRGPQWDSVKDLKGLPFSIMVAKIPSHSKLHGYSMTHFTNRQFSCLEVRYHRSPEYTGYAVLFSFPVRPFHPETVWLPLSACVFRR</sequence>
<dbReference type="KEGG" id="vg:19685909"/>
<dbReference type="Proteomes" id="UP000204268">
    <property type="component" value="Segment"/>
</dbReference>
<proteinExistence type="predicted"/>
<keyword evidence="2" id="KW-1185">Reference proteome</keyword>
<gene>
    <name evidence="1" type="ORF">phiPSA2_23</name>
</gene>
<protein>
    <submittedName>
        <fullName evidence="1">Uncharacterized protein</fullName>
    </submittedName>
</protein>
<name>A0A059VF07_9CAUD</name>
<accession>A0A059VF07</accession>
<dbReference type="EMBL" id="KJ507099">
    <property type="protein sequence ID" value="AHZ95004.1"/>
    <property type="molecule type" value="Genomic_DNA"/>
</dbReference>
<dbReference type="RefSeq" id="YP_009043251.1">
    <property type="nucleotide sequence ID" value="NC_024362.1"/>
</dbReference>
<dbReference type="SMR" id="A0A059VF07"/>
<reference evidence="1 2" key="1">
    <citation type="journal article" date="2014" name="J. Basic Microbiol.">
        <title>Isolation and partial characterization of bacteriophages infecting Pseudomonas syringae pv. actinidiae, causal agent of kiwifruit bacterial canker.</title>
        <authorList>
            <person name="Di Lallo G."/>
            <person name="Evangelisti M."/>
            <person name="Mancuso F."/>
            <person name="Ferrante P."/>
            <person name="Marcelletti S."/>
            <person name="Tinari A."/>
            <person name="Superti F."/>
            <person name="Migliore L."/>
            <person name="D'Addabbo P."/>
            <person name="Frezza D."/>
            <person name="Scortichini M."/>
            <person name="Thaller M.C."/>
        </authorList>
    </citation>
    <scope>NUCLEOTIDE SEQUENCE [LARGE SCALE GENOMIC DNA]</scope>
</reference>
<evidence type="ECO:0000313" key="2">
    <source>
        <dbReference type="Proteomes" id="UP000204268"/>
    </source>
</evidence>